<keyword evidence="1" id="KW-0812">Transmembrane</keyword>
<dbReference type="EMBL" id="FNKQ01000005">
    <property type="protein sequence ID" value="SDR07503.1"/>
    <property type="molecule type" value="Genomic_DNA"/>
</dbReference>
<evidence type="ECO:0000313" key="2">
    <source>
        <dbReference type="EMBL" id="SDR07503.1"/>
    </source>
</evidence>
<keyword evidence="1" id="KW-0472">Membrane</keyword>
<organism evidence="2 3">
    <name type="scientific">Halopelagius longus</name>
    <dbReference type="NCBI Taxonomy" id="1236180"/>
    <lineage>
        <taxon>Archaea</taxon>
        <taxon>Methanobacteriati</taxon>
        <taxon>Methanobacteriota</taxon>
        <taxon>Stenosarchaea group</taxon>
        <taxon>Halobacteria</taxon>
        <taxon>Halobacteriales</taxon>
        <taxon>Haloferacaceae</taxon>
    </lineage>
</organism>
<name>A0A1H1G2X7_9EURY</name>
<evidence type="ECO:0000313" key="3">
    <source>
        <dbReference type="Proteomes" id="UP000199289"/>
    </source>
</evidence>
<gene>
    <name evidence="2" type="ORF">SAMN05216278_3484</name>
</gene>
<sequence>MLTTEGMLYIVAMTALFGLWAYGAVSLYFDLRYRFLPKLYAWIRSDEEDDDKRRQLV</sequence>
<dbReference type="RefSeq" id="WP_175454488.1">
    <property type="nucleotide sequence ID" value="NZ_FNKQ01000005.1"/>
</dbReference>
<evidence type="ECO:0000256" key="1">
    <source>
        <dbReference type="SAM" id="Phobius"/>
    </source>
</evidence>
<dbReference type="AlphaFoldDB" id="A0A1H1G2X7"/>
<dbReference type="InterPro" id="IPR058318">
    <property type="entry name" value="DUF8005"/>
</dbReference>
<reference evidence="3" key="1">
    <citation type="submission" date="2016-10" db="EMBL/GenBank/DDBJ databases">
        <authorList>
            <person name="Varghese N."/>
            <person name="Submissions S."/>
        </authorList>
    </citation>
    <scope>NUCLEOTIDE SEQUENCE [LARGE SCALE GENOMIC DNA]</scope>
    <source>
        <strain evidence="3">CGMCC 1.12397</strain>
    </source>
</reference>
<dbReference type="OrthoDB" id="157285at2157"/>
<keyword evidence="1" id="KW-1133">Transmembrane helix</keyword>
<accession>A0A1H1G2X7</accession>
<proteinExistence type="predicted"/>
<dbReference type="Proteomes" id="UP000199289">
    <property type="component" value="Unassembled WGS sequence"/>
</dbReference>
<dbReference type="Pfam" id="PF26027">
    <property type="entry name" value="DUF8005"/>
    <property type="match status" value="1"/>
</dbReference>
<feature type="transmembrane region" description="Helical" evidence="1">
    <location>
        <begin position="6"/>
        <end position="29"/>
    </location>
</feature>
<protein>
    <submittedName>
        <fullName evidence="2">Uncharacterized protein</fullName>
    </submittedName>
</protein>